<evidence type="ECO:0000313" key="11">
    <source>
        <dbReference type="EMBL" id="PWN19233.1"/>
    </source>
</evidence>
<feature type="region of interest" description="Disordered" evidence="10">
    <location>
        <begin position="1"/>
        <end position="54"/>
    </location>
</feature>
<dbReference type="InterPro" id="IPR023395">
    <property type="entry name" value="MCP_dom_sf"/>
</dbReference>
<dbReference type="InterPro" id="IPR018108">
    <property type="entry name" value="MCP_transmembrane"/>
</dbReference>
<dbReference type="PANTHER" id="PTHR45683">
    <property type="entry name" value="MITOCHONDRIAL NICOTINAMIDE ADENINE DINUCLEOTIDE TRANSPORTER 1-RELATED-RELATED"/>
    <property type="match status" value="1"/>
</dbReference>
<dbReference type="OrthoDB" id="428293at2759"/>
<keyword evidence="7 8" id="KW-0472">Membrane</keyword>
<evidence type="ECO:0000256" key="6">
    <source>
        <dbReference type="ARBA" id="ARBA00022989"/>
    </source>
</evidence>
<comment type="similarity">
    <text evidence="2 9">Belongs to the mitochondrial carrier (TC 2.A.29) family.</text>
</comment>
<feature type="repeat" description="Solcar" evidence="8">
    <location>
        <begin position="80"/>
        <end position="202"/>
    </location>
</feature>
<dbReference type="AlphaFoldDB" id="A0A316U4F3"/>
<dbReference type="PROSITE" id="PS50920">
    <property type="entry name" value="SOLCAR"/>
    <property type="match status" value="2"/>
</dbReference>
<evidence type="ECO:0000256" key="2">
    <source>
        <dbReference type="ARBA" id="ARBA00006375"/>
    </source>
</evidence>
<gene>
    <name evidence="11" type="ORF">BCV69DRAFT_284383</name>
</gene>
<dbReference type="GO" id="GO:0055085">
    <property type="term" value="P:transmembrane transport"/>
    <property type="evidence" value="ECO:0007669"/>
    <property type="project" value="InterPro"/>
</dbReference>
<keyword evidence="3 9" id="KW-0813">Transport</keyword>
<evidence type="ECO:0000256" key="7">
    <source>
        <dbReference type="ARBA" id="ARBA00023136"/>
    </source>
</evidence>
<dbReference type="RefSeq" id="XP_025346393.1">
    <property type="nucleotide sequence ID" value="XM_025493020.1"/>
</dbReference>
<accession>A0A316U4F3</accession>
<proteinExistence type="inferred from homology"/>
<keyword evidence="6" id="KW-1133">Transmembrane helix</keyword>
<name>A0A316U4F3_9BASI</name>
<dbReference type="GO" id="GO:0006862">
    <property type="term" value="P:nucleotide transport"/>
    <property type="evidence" value="ECO:0007669"/>
    <property type="project" value="InterPro"/>
</dbReference>
<reference evidence="11 12" key="1">
    <citation type="journal article" date="2018" name="Mol. Biol. Evol.">
        <title>Broad Genomic Sampling Reveals a Smut Pathogenic Ancestry of the Fungal Clade Ustilaginomycotina.</title>
        <authorList>
            <person name="Kijpornyongpan T."/>
            <person name="Mondo S.J."/>
            <person name="Barry K."/>
            <person name="Sandor L."/>
            <person name="Lee J."/>
            <person name="Lipzen A."/>
            <person name="Pangilinan J."/>
            <person name="LaButti K."/>
            <person name="Hainaut M."/>
            <person name="Henrissat B."/>
            <person name="Grigoriev I.V."/>
            <person name="Spatafora J.W."/>
            <person name="Aime M.C."/>
        </authorList>
    </citation>
    <scope>NUCLEOTIDE SEQUENCE [LARGE SCALE GENOMIC DNA]</scope>
    <source>
        <strain evidence="11 12">MCA 4718</strain>
    </source>
</reference>
<evidence type="ECO:0000256" key="5">
    <source>
        <dbReference type="ARBA" id="ARBA00022737"/>
    </source>
</evidence>
<feature type="compositionally biased region" description="Pro residues" evidence="10">
    <location>
        <begin position="384"/>
        <end position="399"/>
    </location>
</feature>
<feature type="region of interest" description="Disordered" evidence="10">
    <location>
        <begin position="373"/>
        <end position="399"/>
    </location>
</feature>
<organism evidence="11 12">
    <name type="scientific">Pseudomicrostroma glucosiphilum</name>
    <dbReference type="NCBI Taxonomy" id="1684307"/>
    <lineage>
        <taxon>Eukaryota</taxon>
        <taxon>Fungi</taxon>
        <taxon>Dikarya</taxon>
        <taxon>Basidiomycota</taxon>
        <taxon>Ustilaginomycotina</taxon>
        <taxon>Exobasidiomycetes</taxon>
        <taxon>Microstromatales</taxon>
        <taxon>Microstromatales incertae sedis</taxon>
        <taxon>Pseudomicrostroma</taxon>
    </lineage>
</organism>
<sequence>SFMPASSRGDSSEQVQAVMANNAEAGPSRLRLSSLVGASSSHSSSSSAPTAAAASPTTAAVVDADAEPLRNPSPASFFPTPALDHAFAGITAGAIATVCMNPLDLIKTQFQVDTGTSFNVKGKGKDVGSGSALEGAGVGARREGMLAAIRRGKVVTDIYGALREIVKRDGFAGLYRGLSPNVVGNSASWGLYFLWYTMIKEHMSLSSSADGTDRNRKLSATQHLLAASESGAVTALMTNPIWVVKTRMFTAPVPSKVPTPGEPPNPYRSLRSSLAHIYTTEGVRGLWKGAGLALFGVSNGAIQFMAYEQLKRYRSDAILLKRGGDVQPEELGSEGQVKLVSSLRARCRERKGIDDRHSEWAYLPVSLPLFPPLSRATPNTSSSPVPPSSSPSSPPTLTK</sequence>
<evidence type="ECO:0000256" key="4">
    <source>
        <dbReference type="ARBA" id="ARBA00022692"/>
    </source>
</evidence>
<dbReference type="EMBL" id="KZ819332">
    <property type="protein sequence ID" value="PWN19233.1"/>
    <property type="molecule type" value="Genomic_DNA"/>
</dbReference>
<keyword evidence="4 8" id="KW-0812">Transmembrane</keyword>
<keyword evidence="12" id="KW-1185">Reference proteome</keyword>
<protein>
    <submittedName>
        <fullName evidence="11">Mitochondrial carrier</fullName>
    </submittedName>
</protein>
<feature type="non-terminal residue" evidence="11">
    <location>
        <position position="1"/>
    </location>
</feature>
<evidence type="ECO:0000313" key="12">
    <source>
        <dbReference type="Proteomes" id="UP000245942"/>
    </source>
</evidence>
<feature type="compositionally biased region" description="Low complexity" evidence="10">
    <location>
        <begin position="28"/>
        <end position="54"/>
    </location>
</feature>
<dbReference type="Pfam" id="PF00153">
    <property type="entry name" value="Mito_carr"/>
    <property type="match status" value="2"/>
</dbReference>
<dbReference type="STRING" id="1684307.A0A316U4F3"/>
<evidence type="ECO:0000256" key="8">
    <source>
        <dbReference type="PROSITE-ProRule" id="PRU00282"/>
    </source>
</evidence>
<evidence type="ECO:0000256" key="9">
    <source>
        <dbReference type="RuleBase" id="RU000488"/>
    </source>
</evidence>
<evidence type="ECO:0000256" key="10">
    <source>
        <dbReference type="SAM" id="MobiDB-lite"/>
    </source>
</evidence>
<dbReference type="Gene3D" id="1.50.40.10">
    <property type="entry name" value="Mitochondrial carrier domain"/>
    <property type="match status" value="1"/>
</dbReference>
<feature type="repeat" description="Solcar" evidence="8">
    <location>
        <begin position="218"/>
        <end position="313"/>
    </location>
</feature>
<evidence type="ECO:0000256" key="1">
    <source>
        <dbReference type="ARBA" id="ARBA00004141"/>
    </source>
</evidence>
<dbReference type="SUPFAM" id="SSF103506">
    <property type="entry name" value="Mitochondrial carrier"/>
    <property type="match status" value="1"/>
</dbReference>
<dbReference type="Proteomes" id="UP000245942">
    <property type="component" value="Unassembled WGS sequence"/>
</dbReference>
<comment type="subcellular location">
    <subcellularLocation>
        <location evidence="1">Membrane</location>
        <topology evidence="1">Multi-pass membrane protein</topology>
    </subcellularLocation>
</comment>
<keyword evidence="5" id="KW-0677">Repeat</keyword>
<dbReference type="GeneID" id="37014754"/>
<dbReference type="GO" id="GO:0016020">
    <property type="term" value="C:membrane"/>
    <property type="evidence" value="ECO:0007669"/>
    <property type="project" value="UniProtKB-SubCell"/>
</dbReference>
<evidence type="ECO:0000256" key="3">
    <source>
        <dbReference type="ARBA" id="ARBA00022448"/>
    </source>
</evidence>
<dbReference type="InterPro" id="IPR044712">
    <property type="entry name" value="SLC25A32-like"/>
</dbReference>